<keyword evidence="1" id="KW-1133">Transmembrane helix</keyword>
<feature type="transmembrane region" description="Helical" evidence="1">
    <location>
        <begin position="7"/>
        <end position="31"/>
    </location>
</feature>
<evidence type="ECO:0000313" key="3">
    <source>
        <dbReference type="Proteomes" id="UP000008068"/>
    </source>
</evidence>
<dbReference type="Proteomes" id="UP000008068">
    <property type="component" value="Unassembled WGS sequence"/>
</dbReference>
<organism evidence="3">
    <name type="scientific">Caenorhabditis brenneri</name>
    <name type="common">Nematode worm</name>
    <dbReference type="NCBI Taxonomy" id="135651"/>
    <lineage>
        <taxon>Eukaryota</taxon>
        <taxon>Metazoa</taxon>
        <taxon>Ecdysozoa</taxon>
        <taxon>Nematoda</taxon>
        <taxon>Chromadorea</taxon>
        <taxon>Rhabditida</taxon>
        <taxon>Rhabditina</taxon>
        <taxon>Rhabditomorpha</taxon>
        <taxon>Rhabditoidea</taxon>
        <taxon>Rhabditidae</taxon>
        <taxon>Peloderinae</taxon>
        <taxon>Caenorhabditis</taxon>
    </lineage>
</organism>
<protein>
    <submittedName>
        <fullName evidence="2">Uncharacterized protein</fullName>
    </submittedName>
</protein>
<name>G0NGD0_CAEBE</name>
<keyword evidence="1" id="KW-0472">Membrane</keyword>
<dbReference type="InParanoid" id="G0NGD0"/>
<proteinExistence type="predicted"/>
<feature type="transmembrane region" description="Helical" evidence="1">
    <location>
        <begin position="51"/>
        <end position="71"/>
    </location>
</feature>
<dbReference type="HOGENOM" id="CLU_2388171_0_0_1"/>
<sequence length="94" mass="10517">MAQIIARLAVCILLVLPIFVFFYDSLVLGFLGMKNYTEDTTKTSITQGQSTAIFITMFGMMLVGAILGSAYERFMSSDREEFELAMEKSKCLHA</sequence>
<reference evidence="3" key="1">
    <citation type="submission" date="2011-07" db="EMBL/GenBank/DDBJ databases">
        <authorList>
            <consortium name="Caenorhabditis brenneri Sequencing and Analysis Consortium"/>
            <person name="Wilson R.K."/>
        </authorList>
    </citation>
    <scope>NUCLEOTIDE SEQUENCE [LARGE SCALE GENOMIC DNA]</scope>
    <source>
        <strain evidence="3">PB2801</strain>
    </source>
</reference>
<evidence type="ECO:0000256" key="1">
    <source>
        <dbReference type="SAM" id="Phobius"/>
    </source>
</evidence>
<keyword evidence="3" id="KW-1185">Reference proteome</keyword>
<dbReference type="AlphaFoldDB" id="G0NGD0"/>
<accession>G0NGD0</accession>
<dbReference type="EMBL" id="GL379879">
    <property type="protein sequence ID" value="EGT59942.1"/>
    <property type="molecule type" value="Genomic_DNA"/>
</dbReference>
<gene>
    <name evidence="2" type="ORF">CAEBREN_16603</name>
</gene>
<evidence type="ECO:0000313" key="2">
    <source>
        <dbReference type="EMBL" id="EGT59942.1"/>
    </source>
</evidence>
<keyword evidence="1" id="KW-0812">Transmembrane</keyword>